<evidence type="ECO:0000256" key="3">
    <source>
        <dbReference type="PROSITE-ProRule" id="PRU10141"/>
    </source>
</evidence>
<evidence type="ECO:0000256" key="5">
    <source>
        <dbReference type="SAM" id="MobiDB-lite"/>
    </source>
</evidence>
<feature type="compositionally biased region" description="Low complexity" evidence="5">
    <location>
        <begin position="390"/>
        <end position="410"/>
    </location>
</feature>
<dbReference type="GO" id="GO:0004674">
    <property type="term" value="F:protein serine/threonine kinase activity"/>
    <property type="evidence" value="ECO:0007669"/>
    <property type="project" value="UniProtKB-KW"/>
</dbReference>
<dbReference type="InterPro" id="IPR017441">
    <property type="entry name" value="Protein_kinase_ATP_BS"/>
</dbReference>
<dbReference type="Pfam" id="PF00069">
    <property type="entry name" value="Pkinase"/>
    <property type="match status" value="1"/>
</dbReference>
<dbReference type="CDD" id="cd07834">
    <property type="entry name" value="STKc_MAPK"/>
    <property type="match status" value="1"/>
</dbReference>
<dbReference type="PROSITE" id="PS00107">
    <property type="entry name" value="PROTEIN_KINASE_ATP"/>
    <property type="match status" value="1"/>
</dbReference>
<evidence type="ECO:0000256" key="2">
    <source>
        <dbReference type="ARBA" id="ARBA00022840"/>
    </source>
</evidence>
<feature type="region of interest" description="Disordered" evidence="5">
    <location>
        <begin position="389"/>
        <end position="425"/>
    </location>
</feature>
<reference evidence="7" key="1">
    <citation type="submission" date="2021-01" db="EMBL/GenBank/DDBJ databases">
        <authorList>
            <person name="Corre E."/>
            <person name="Pelletier E."/>
            <person name="Niang G."/>
            <person name="Scheremetjew M."/>
            <person name="Finn R."/>
            <person name="Kale V."/>
            <person name="Holt S."/>
            <person name="Cochrane G."/>
            <person name="Meng A."/>
            <person name="Brown T."/>
            <person name="Cohen L."/>
        </authorList>
    </citation>
    <scope>NUCLEOTIDE SEQUENCE</scope>
    <source>
        <strain evidence="7">Pbaha01</strain>
    </source>
</reference>
<dbReference type="AlphaFoldDB" id="A0A7S0A8V3"/>
<dbReference type="EMBL" id="HBEG01019635">
    <property type="protein sequence ID" value="CAD8356548.1"/>
    <property type="molecule type" value="Transcribed_RNA"/>
</dbReference>
<dbReference type="InterPro" id="IPR000719">
    <property type="entry name" value="Prot_kinase_dom"/>
</dbReference>
<sequence length="425" mass="47331">MAPQTGAPTAKDETSAPNAQALLGSESRPQPSLPPHLAVTQRLGTGAYGEVYLCSDQRDGSQVAVKWIRDFARDPMFGKRILREIRILAALDHQNLVHLVDLLPVPSPDFDDVYIVMPSMHIDMHKAVYSKMKLSESHAQAFACQILRGLKYLHSAGIVHRDLKPSNILVNRDCTLRIADLGLARGRSGEEEELTDYVVTRWYRAPELMLLPSGYFEAVDLWSVGCIHAEVLARRPLFPGENHVDMLRRIASALGFCRERDLAWLPQNGREREGALRLVETLQLPEQPTKPLEERVSGASDACLDFLRRLLTFDPTQRISAAGAIAHPYLVHLSDPMGETTAPEPFGWEFDNFEPTKRALKDRVYAECARLHPEILERDANCQIARELSQQQQPQKAQATVLAAHPAAEPRGPPPARLPRAPAAA</sequence>
<dbReference type="SUPFAM" id="SSF56112">
    <property type="entry name" value="Protein kinase-like (PK-like)"/>
    <property type="match status" value="1"/>
</dbReference>
<feature type="region of interest" description="Disordered" evidence="5">
    <location>
        <begin position="1"/>
        <end position="36"/>
    </location>
</feature>
<keyword evidence="2 3" id="KW-0067">ATP-binding</keyword>
<dbReference type="SMART" id="SM00220">
    <property type="entry name" value="S_TKc"/>
    <property type="match status" value="1"/>
</dbReference>
<evidence type="ECO:0000313" key="7">
    <source>
        <dbReference type="EMBL" id="CAD8356548.1"/>
    </source>
</evidence>
<accession>A0A7S0A8V3</accession>
<keyword evidence="4" id="KW-0723">Serine/threonine-protein kinase</keyword>
<dbReference type="InterPro" id="IPR050117">
    <property type="entry name" value="MAPK"/>
</dbReference>
<dbReference type="PROSITE" id="PS00108">
    <property type="entry name" value="PROTEIN_KINASE_ST"/>
    <property type="match status" value="1"/>
</dbReference>
<evidence type="ECO:0000256" key="4">
    <source>
        <dbReference type="RuleBase" id="RU000304"/>
    </source>
</evidence>
<evidence type="ECO:0000259" key="6">
    <source>
        <dbReference type="PROSITE" id="PS50011"/>
    </source>
</evidence>
<dbReference type="PANTHER" id="PTHR24055">
    <property type="entry name" value="MITOGEN-ACTIVATED PROTEIN KINASE"/>
    <property type="match status" value="1"/>
</dbReference>
<feature type="binding site" evidence="3">
    <location>
        <position position="66"/>
    </location>
    <ligand>
        <name>ATP</name>
        <dbReference type="ChEBI" id="CHEBI:30616"/>
    </ligand>
</feature>
<dbReference type="GO" id="GO:0005524">
    <property type="term" value="F:ATP binding"/>
    <property type="evidence" value="ECO:0007669"/>
    <property type="project" value="UniProtKB-UniRule"/>
</dbReference>
<organism evidence="7">
    <name type="scientific">Pyrodinium bahamense</name>
    <dbReference type="NCBI Taxonomy" id="73915"/>
    <lineage>
        <taxon>Eukaryota</taxon>
        <taxon>Sar</taxon>
        <taxon>Alveolata</taxon>
        <taxon>Dinophyceae</taxon>
        <taxon>Gonyaulacales</taxon>
        <taxon>Pyrocystaceae</taxon>
        <taxon>Pyrodinium</taxon>
    </lineage>
</organism>
<name>A0A7S0A8V3_9DINO</name>
<keyword evidence="4" id="KW-0808">Transferase</keyword>
<dbReference type="PROSITE" id="PS50011">
    <property type="entry name" value="PROTEIN_KINASE_DOM"/>
    <property type="match status" value="1"/>
</dbReference>
<proteinExistence type="inferred from homology"/>
<keyword evidence="4" id="KW-0418">Kinase</keyword>
<protein>
    <recommendedName>
        <fullName evidence="6">Protein kinase domain-containing protein</fullName>
    </recommendedName>
</protein>
<gene>
    <name evidence="7" type="ORF">PBAH0796_LOCUS11915</name>
</gene>
<dbReference type="Gene3D" id="1.10.510.10">
    <property type="entry name" value="Transferase(Phosphotransferase) domain 1"/>
    <property type="match status" value="1"/>
</dbReference>
<keyword evidence="1 3" id="KW-0547">Nucleotide-binding</keyword>
<feature type="domain" description="Protein kinase" evidence="6">
    <location>
        <begin position="37"/>
        <end position="330"/>
    </location>
</feature>
<dbReference type="Gene3D" id="3.30.200.20">
    <property type="entry name" value="Phosphorylase Kinase, domain 1"/>
    <property type="match status" value="1"/>
</dbReference>
<comment type="similarity">
    <text evidence="4">Belongs to the protein kinase superfamily.</text>
</comment>
<evidence type="ECO:0000256" key="1">
    <source>
        <dbReference type="ARBA" id="ARBA00022741"/>
    </source>
</evidence>
<dbReference type="FunFam" id="1.10.510.10:FF:000439">
    <property type="entry name" value="Mitogen-activated protein kinase"/>
    <property type="match status" value="1"/>
</dbReference>
<dbReference type="InterPro" id="IPR011009">
    <property type="entry name" value="Kinase-like_dom_sf"/>
</dbReference>
<dbReference type="InterPro" id="IPR008271">
    <property type="entry name" value="Ser/Thr_kinase_AS"/>
</dbReference>